<dbReference type="Gene3D" id="6.10.10.10">
    <property type="entry name" value="Flagellar export chaperone, C-terminal domain"/>
    <property type="match status" value="1"/>
</dbReference>
<name>A0A090KKG6_9GAMM</name>
<evidence type="ECO:0000313" key="8">
    <source>
        <dbReference type="EMBL" id="CED72049.1"/>
    </source>
</evidence>
<dbReference type="InterPro" id="IPR001492">
    <property type="entry name" value="Flagellin"/>
</dbReference>
<dbReference type="InterPro" id="IPR042187">
    <property type="entry name" value="Flagellin_C_sub2"/>
</dbReference>
<evidence type="ECO:0000259" key="7">
    <source>
        <dbReference type="Pfam" id="PF00700"/>
    </source>
</evidence>
<dbReference type="Proteomes" id="UP000032427">
    <property type="component" value="Chromosome 1"/>
</dbReference>
<dbReference type="STRING" id="80852.AWOD_I_1984"/>
<evidence type="ECO:0000256" key="3">
    <source>
        <dbReference type="ARBA" id="ARBA00023054"/>
    </source>
</evidence>
<dbReference type="PANTHER" id="PTHR42792:SF2">
    <property type="entry name" value="FLAGELLIN"/>
    <property type="match status" value="1"/>
</dbReference>
<dbReference type="NCBIfam" id="NF006468">
    <property type="entry name" value="PRK08869.1-3"/>
    <property type="match status" value="1"/>
</dbReference>
<comment type="similarity">
    <text evidence="1 5">Belongs to the bacterial flagellin family.</text>
</comment>
<sequence length="379" mass="40169">MAVNVNTNVSAMTAQRYLNNATNDLNTSMERLSSGSKINSAKDDAAGLQISNRLTAQTRGLDVAMRNANDGISIAQTAEGAMNESTNILQRMRDLSLQSANGSNTDQDRASIQEEVHALQDELNRIAETTSFGGRRLLNGTFGESAFQIGANAGEAILIELTSVRADDSRMGGQRFMSENGKNADWGVEAGKNDMKLEFTTQAGEEISINLFAHAGDDIEEVATYINGQSDKISASVGDEGKLQLFVAEPALEGELTVSGNLATELGFSGGAGEKATVSELDVTSVGGAQASVGVIDSALAYIDRERADLGAKQNRLGHSINNLSNIQENVSASNSRIKDTDFAKETTEMTKAQILQQSSTSILAQAKQLPNAALTLLQ</sequence>
<dbReference type="SUPFAM" id="SSF64518">
    <property type="entry name" value="Phase 1 flagellin"/>
    <property type="match status" value="1"/>
</dbReference>
<dbReference type="InterPro" id="IPR001029">
    <property type="entry name" value="Flagellin_N"/>
</dbReference>
<reference evidence="9" key="1">
    <citation type="submission" date="2014-09" db="EMBL/GenBank/DDBJ databases">
        <authorList>
            <person name="Hjerde E."/>
        </authorList>
    </citation>
    <scope>NUCLEOTIDE SEQUENCE [LARGE SCALE GENOMIC DNA]</scope>
    <source>
        <strain evidence="9">06/09/139</strain>
    </source>
</reference>
<dbReference type="Gene3D" id="6.10.280.190">
    <property type="match status" value="1"/>
</dbReference>
<evidence type="ECO:0000259" key="6">
    <source>
        <dbReference type="Pfam" id="PF00669"/>
    </source>
</evidence>
<dbReference type="PRINTS" id="PR00207">
    <property type="entry name" value="FLAGELLIN"/>
</dbReference>
<keyword evidence="2 5" id="KW-0964">Secreted</keyword>
<dbReference type="GeneID" id="28541561"/>
<keyword evidence="4 5" id="KW-0975">Bacterial flagellum</keyword>
<dbReference type="Gene3D" id="2.60.40.4390">
    <property type="match status" value="1"/>
</dbReference>
<accession>A0A090KKG6</accession>
<feature type="domain" description="Flagellin N-terminal" evidence="6">
    <location>
        <begin position="5"/>
        <end position="141"/>
    </location>
</feature>
<comment type="function">
    <text evidence="5">Flagellin is the subunit protein which polymerizes to form the filaments of bacterial flagella.</text>
</comment>
<organism evidence="8 9">
    <name type="scientific">Aliivibrio wodanis</name>
    <dbReference type="NCBI Taxonomy" id="80852"/>
    <lineage>
        <taxon>Bacteria</taxon>
        <taxon>Pseudomonadati</taxon>
        <taxon>Pseudomonadota</taxon>
        <taxon>Gammaproteobacteria</taxon>
        <taxon>Vibrionales</taxon>
        <taxon>Vibrionaceae</taxon>
        <taxon>Aliivibrio</taxon>
    </lineage>
</organism>
<gene>
    <name evidence="8" type="primary">flaA</name>
    <name evidence="8" type="ORF">AWOD_I_1984</name>
</gene>
<dbReference type="Pfam" id="PF07196">
    <property type="entry name" value="Flagellin_IN"/>
    <property type="match status" value="1"/>
</dbReference>
<evidence type="ECO:0000256" key="2">
    <source>
        <dbReference type="ARBA" id="ARBA00022525"/>
    </source>
</evidence>
<dbReference type="PATRIC" id="fig|80852.17.peg.2051"/>
<dbReference type="InterPro" id="IPR010810">
    <property type="entry name" value="Flagellin_hook_IN_motif"/>
</dbReference>
<dbReference type="Pfam" id="PF00700">
    <property type="entry name" value="Flagellin_C"/>
    <property type="match status" value="1"/>
</dbReference>
<evidence type="ECO:0000256" key="1">
    <source>
        <dbReference type="ARBA" id="ARBA00005709"/>
    </source>
</evidence>
<keyword evidence="8" id="KW-0966">Cell projection</keyword>
<dbReference type="KEGG" id="awd:AWOD_I_1984"/>
<dbReference type="GO" id="GO:0009288">
    <property type="term" value="C:bacterial-type flagellum"/>
    <property type="evidence" value="ECO:0007669"/>
    <property type="project" value="UniProtKB-SubCell"/>
</dbReference>
<evidence type="ECO:0000313" key="9">
    <source>
        <dbReference type="Proteomes" id="UP000032427"/>
    </source>
</evidence>
<dbReference type="EMBL" id="LN554846">
    <property type="protein sequence ID" value="CED72049.1"/>
    <property type="molecule type" value="Genomic_DNA"/>
</dbReference>
<feature type="domain" description="Flagellin C-terminal" evidence="7">
    <location>
        <begin position="294"/>
        <end position="378"/>
    </location>
</feature>
<evidence type="ECO:0000256" key="4">
    <source>
        <dbReference type="ARBA" id="ARBA00023143"/>
    </source>
</evidence>
<dbReference type="Pfam" id="PF00669">
    <property type="entry name" value="Flagellin_N"/>
    <property type="match status" value="1"/>
</dbReference>
<dbReference type="PANTHER" id="PTHR42792">
    <property type="entry name" value="FLAGELLIN"/>
    <property type="match status" value="1"/>
</dbReference>
<dbReference type="InterPro" id="IPR046358">
    <property type="entry name" value="Flagellin_C"/>
</dbReference>
<keyword evidence="8" id="KW-0282">Flagellum</keyword>
<keyword evidence="3" id="KW-0175">Coiled coil</keyword>
<proteinExistence type="inferred from homology"/>
<dbReference type="GO" id="GO:0005576">
    <property type="term" value="C:extracellular region"/>
    <property type="evidence" value="ECO:0007669"/>
    <property type="project" value="UniProtKB-SubCell"/>
</dbReference>
<dbReference type="NCBIfam" id="NF006466">
    <property type="entry name" value="PRK08869.1-1"/>
    <property type="match status" value="1"/>
</dbReference>
<keyword evidence="9" id="KW-1185">Reference proteome</keyword>
<dbReference type="GO" id="GO:0005198">
    <property type="term" value="F:structural molecule activity"/>
    <property type="evidence" value="ECO:0007669"/>
    <property type="project" value="UniProtKB-UniRule"/>
</dbReference>
<protein>
    <recommendedName>
        <fullName evidence="5">Flagellin</fullName>
    </recommendedName>
</protein>
<dbReference type="AlphaFoldDB" id="A0A090KKG6"/>
<dbReference type="HOGENOM" id="CLU_011142_7_1_6"/>
<dbReference type="Gene3D" id="1.20.1330.10">
    <property type="entry name" value="f41 fragment of flagellin, N-terminal domain"/>
    <property type="match status" value="1"/>
</dbReference>
<keyword evidence="8" id="KW-0969">Cilium</keyword>
<evidence type="ECO:0000256" key="5">
    <source>
        <dbReference type="RuleBase" id="RU362073"/>
    </source>
</evidence>
<comment type="subcellular location">
    <subcellularLocation>
        <location evidence="5">Secreted</location>
    </subcellularLocation>
    <subcellularLocation>
        <location evidence="5">Bacterial flagellum</location>
    </subcellularLocation>
</comment>
<dbReference type="OrthoDB" id="9796789at2"/>